<organism evidence="3 4">
    <name type="scientific">Candidatus Nitrososphaera evergladensis SR1</name>
    <dbReference type="NCBI Taxonomy" id="1459636"/>
    <lineage>
        <taxon>Archaea</taxon>
        <taxon>Nitrososphaerota</taxon>
        <taxon>Nitrososphaeria</taxon>
        <taxon>Nitrososphaerales</taxon>
        <taxon>Nitrososphaeraceae</taxon>
        <taxon>Nitrososphaera</taxon>
    </lineage>
</organism>
<dbReference type="PANTHER" id="PTHR44591:SF3">
    <property type="entry name" value="RESPONSE REGULATORY DOMAIN-CONTAINING PROTEIN"/>
    <property type="match status" value="1"/>
</dbReference>
<evidence type="ECO:0000256" key="1">
    <source>
        <dbReference type="ARBA" id="ARBA00022553"/>
    </source>
</evidence>
<dbReference type="SMART" id="SM00448">
    <property type="entry name" value="REC"/>
    <property type="match status" value="1"/>
</dbReference>
<reference evidence="3 4" key="1">
    <citation type="journal article" date="2014" name="PLoS ONE">
        <title>Genome Sequence of Candidatus Nitrososphaera evergladensis from Group I.1b Enriched from Everglades Soil Reveals Novel Genomic Features of the Ammonia-Oxidizing Archaea.</title>
        <authorList>
            <person name="Zhalnina K.V."/>
            <person name="Dias R."/>
            <person name="Leonard M.T."/>
            <person name="Dorr de Quadros P."/>
            <person name="Camargo F.A."/>
            <person name="Drew J.C."/>
            <person name="Farmerie W.G."/>
            <person name="Daroub S.H."/>
            <person name="Triplett E.W."/>
        </authorList>
    </citation>
    <scope>NUCLEOTIDE SEQUENCE [LARGE SCALE GENOMIC DNA]</scope>
    <source>
        <strain evidence="3 4">SR1</strain>
    </source>
</reference>
<keyword evidence="4" id="KW-1185">Reference proteome</keyword>
<keyword evidence="3" id="KW-0238">DNA-binding</keyword>
<dbReference type="InterPro" id="IPR050595">
    <property type="entry name" value="Bact_response_regulator"/>
</dbReference>
<dbReference type="PANTHER" id="PTHR44591">
    <property type="entry name" value="STRESS RESPONSE REGULATOR PROTEIN 1"/>
    <property type="match status" value="1"/>
</dbReference>
<name>A0A075MSB6_9ARCH</name>
<evidence type="ECO:0000259" key="2">
    <source>
        <dbReference type="PROSITE" id="PS50110"/>
    </source>
</evidence>
<dbReference type="AlphaFoldDB" id="A0A075MSB6"/>
<dbReference type="PROSITE" id="PS50110">
    <property type="entry name" value="RESPONSE_REGULATORY"/>
    <property type="match status" value="1"/>
</dbReference>
<dbReference type="Gene3D" id="3.40.50.2300">
    <property type="match status" value="1"/>
</dbReference>
<dbReference type="eggNOG" id="arCOG02391">
    <property type="taxonomic scope" value="Archaea"/>
</dbReference>
<gene>
    <name evidence="3" type="ORF">NTE_00162</name>
</gene>
<dbReference type="SUPFAM" id="SSF52172">
    <property type="entry name" value="CheY-like"/>
    <property type="match status" value="1"/>
</dbReference>
<feature type="domain" description="Response regulatory" evidence="2">
    <location>
        <begin position="2"/>
        <end position="119"/>
    </location>
</feature>
<accession>A0A075MSB6</accession>
<dbReference type="GO" id="GO:0000160">
    <property type="term" value="P:phosphorelay signal transduction system"/>
    <property type="evidence" value="ECO:0007669"/>
    <property type="project" value="InterPro"/>
</dbReference>
<keyword evidence="1" id="KW-0597">Phosphoprotein</keyword>
<dbReference type="InterPro" id="IPR001789">
    <property type="entry name" value="Sig_transdc_resp-reg_receiver"/>
</dbReference>
<dbReference type="HOGENOM" id="CLU_000445_69_15_2"/>
<dbReference type="STRING" id="1459636.NTE_00162"/>
<dbReference type="KEGG" id="nev:NTE_00162"/>
<dbReference type="Pfam" id="PF00072">
    <property type="entry name" value="Response_reg"/>
    <property type="match status" value="1"/>
</dbReference>
<proteinExistence type="predicted"/>
<evidence type="ECO:0000313" key="4">
    <source>
        <dbReference type="Proteomes" id="UP000028194"/>
    </source>
</evidence>
<dbReference type="EMBL" id="CP007174">
    <property type="protein sequence ID" value="AIF82244.1"/>
    <property type="molecule type" value="Genomic_DNA"/>
</dbReference>
<dbReference type="InterPro" id="IPR011006">
    <property type="entry name" value="CheY-like_superfamily"/>
</dbReference>
<dbReference type="Proteomes" id="UP000028194">
    <property type="component" value="Chromosome"/>
</dbReference>
<sequence>MRILVAEDEPNILLMYRVFLEGEGNEVTTARDGEECLHHYMLSDHQNKPFDVVILDYRMPKMNGRDVAKEILARHSGQTIIMITAFSKELTDFSGIEKIEVLQKPFELEDLTRLLMKLFEPKIHSTSFDQAKA</sequence>
<evidence type="ECO:0000313" key="3">
    <source>
        <dbReference type="EMBL" id="AIF82244.1"/>
    </source>
</evidence>
<dbReference type="GO" id="GO:0003677">
    <property type="term" value="F:DNA binding"/>
    <property type="evidence" value="ECO:0007669"/>
    <property type="project" value="UniProtKB-KW"/>
</dbReference>
<protein>
    <submittedName>
        <fullName evidence="3">Response regulator with CheY-like receiver, AAA-type ATPase, and DNA-binding domains</fullName>
    </submittedName>
</protein>